<organism evidence="1 2">
    <name type="scientific">Methanococcus vannielii (strain ATCC 35089 / DSM 1224 / JCM 13029 / OCM 148 / SB)</name>
    <dbReference type="NCBI Taxonomy" id="406327"/>
    <lineage>
        <taxon>Archaea</taxon>
        <taxon>Methanobacteriati</taxon>
        <taxon>Methanobacteriota</taxon>
        <taxon>Methanomada group</taxon>
        <taxon>Methanococci</taxon>
        <taxon>Methanococcales</taxon>
        <taxon>Methanococcaceae</taxon>
        <taxon>Methanococcus</taxon>
    </lineage>
</organism>
<accession>A6UNI0</accession>
<dbReference type="OrthoDB" id="377884at2157"/>
<dbReference type="AlphaFoldDB" id="A6UNI0"/>
<dbReference type="HOGENOM" id="CLU_2271104_0_0_2"/>
<dbReference type="eggNOG" id="arCOG09515">
    <property type="taxonomic scope" value="Archaea"/>
</dbReference>
<protein>
    <submittedName>
        <fullName evidence="1">Uncharacterized protein</fullName>
    </submittedName>
</protein>
<dbReference type="EMBL" id="CP000742">
    <property type="protein sequence ID" value="ABR54052.1"/>
    <property type="molecule type" value="Genomic_DNA"/>
</dbReference>
<keyword evidence="2" id="KW-1185">Reference proteome</keyword>
<dbReference type="GeneID" id="5324583"/>
<gene>
    <name evidence="1" type="ordered locus">Mevan_0141</name>
</gene>
<dbReference type="RefSeq" id="WP_011971956.1">
    <property type="nucleotide sequence ID" value="NC_009634.1"/>
</dbReference>
<name>A6UNI0_METVS</name>
<evidence type="ECO:0000313" key="2">
    <source>
        <dbReference type="Proteomes" id="UP000001107"/>
    </source>
</evidence>
<reference evidence="1" key="1">
    <citation type="submission" date="2007-06" db="EMBL/GenBank/DDBJ databases">
        <title>Complete sequence of Methanococcus vannielii SB.</title>
        <authorList>
            <consortium name="US DOE Joint Genome Institute"/>
            <person name="Copeland A."/>
            <person name="Lucas S."/>
            <person name="Lapidus A."/>
            <person name="Barry K."/>
            <person name="Glavina del Rio T."/>
            <person name="Dalin E."/>
            <person name="Tice H."/>
            <person name="Pitluck S."/>
            <person name="Chain P."/>
            <person name="Malfatti S."/>
            <person name="Shin M."/>
            <person name="Vergez L."/>
            <person name="Schmutz J."/>
            <person name="Larimer F."/>
            <person name="Land M."/>
            <person name="Hauser L."/>
            <person name="Kyrpides N."/>
            <person name="Anderson I."/>
            <person name="Sieprawska-Lupa M."/>
            <person name="Whitman W.B."/>
            <person name="Richardson P."/>
        </authorList>
    </citation>
    <scope>NUCLEOTIDE SEQUENCE [LARGE SCALE GENOMIC DNA]</scope>
    <source>
        <strain evidence="1">SB</strain>
    </source>
</reference>
<evidence type="ECO:0000313" key="1">
    <source>
        <dbReference type="EMBL" id="ABR54052.1"/>
    </source>
</evidence>
<proteinExistence type="predicted"/>
<dbReference type="Proteomes" id="UP000001107">
    <property type="component" value="Chromosome"/>
</dbReference>
<dbReference type="KEGG" id="mvn:Mevan_0141"/>
<sequence length="102" mass="11993">MEKYLELTLEDIRNIMIEVYSKNWKIDDITEYSGPLTRIDYEDSKRKYIYLGIGGTPDKVCSIYNPNTNKINVFLKSGKPVDTIYDNMDVKIIDLEKYNEII</sequence>